<dbReference type="PANTHER" id="PTHR43217">
    <property type="entry name" value="SUCCINATE SEMIALDEHYDE DEHYDROGENASE [NAD(P)+] SAD"/>
    <property type="match status" value="1"/>
</dbReference>
<dbReference type="Proteomes" id="UP000199202">
    <property type="component" value="Unassembled WGS sequence"/>
</dbReference>
<dbReference type="FunFam" id="3.40.605.10:FF:000012">
    <property type="entry name" value="NAD-dependent succinate-semialdehyde dehydrogenase"/>
    <property type="match status" value="1"/>
</dbReference>
<protein>
    <submittedName>
        <fullName evidence="5">Succinate-semialdehyde dehydrogenase / glutarate-semialdehyde dehydrogenase</fullName>
    </submittedName>
</protein>
<evidence type="ECO:0000313" key="5">
    <source>
        <dbReference type="EMBL" id="SDL38241.1"/>
    </source>
</evidence>
<dbReference type="OrthoDB" id="6882680at2"/>
<name>A0A1G9JLD7_9ACTN</name>
<proteinExistence type="inferred from homology"/>
<accession>A0A1G9JLD7</accession>
<reference evidence="5 6" key="1">
    <citation type="submission" date="2016-10" db="EMBL/GenBank/DDBJ databases">
        <authorList>
            <person name="de Groot N.N."/>
        </authorList>
    </citation>
    <scope>NUCLEOTIDE SEQUENCE [LARGE SCALE GENOMIC DNA]</scope>
    <source>
        <strain evidence="5 6">CGMCC 4.6533</strain>
    </source>
</reference>
<keyword evidence="3" id="KW-0560">Oxidoreductase</keyword>
<dbReference type="Pfam" id="PF00171">
    <property type="entry name" value="Aldedh"/>
    <property type="match status" value="1"/>
</dbReference>
<evidence type="ECO:0000259" key="4">
    <source>
        <dbReference type="Pfam" id="PF00171"/>
    </source>
</evidence>
<dbReference type="RefSeq" id="WP_090944753.1">
    <property type="nucleotide sequence ID" value="NZ_FNDJ01000025.1"/>
</dbReference>
<evidence type="ECO:0000256" key="1">
    <source>
        <dbReference type="ARBA" id="ARBA00009986"/>
    </source>
</evidence>
<dbReference type="GO" id="GO:0004030">
    <property type="term" value="F:aldehyde dehydrogenase [NAD(P)+] activity"/>
    <property type="evidence" value="ECO:0007669"/>
    <property type="project" value="InterPro"/>
</dbReference>
<dbReference type="FunFam" id="3.40.309.10:FF:000010">
    <property type="entry name" value="Gamma-aminobutyraldehyde dehydrogenase"/>
    <property type="match status" value="1"/>
</dbReference>
<gene>
    <name evidence="5" type="ORF">SAMN05421869_12581</name>
</gene>
<dbReference type="InterPro" id="IPR016161">
    <property type="entry name" value="Ald_DH/histidinol_DH"/>
</dbReference>
<comment type="similarity">
    <text evidence="1">Belongs to the aldehyde dehydrogenase family.</text>
</comment>
<dbReference type="GO" id="GO:0004777">
    <property type="term" value="F:succinate-semialdehyde dehydrogenase (NAD+) activity"/>
    <property type="evidence" value="ECO:0007669"/>
    <property type="project" value="TreeGrafter"/>
</dbReference>
<dbReference type="PROSITE" id="PS00070">
    <property type="entry name" value="ALDEHYDE_DEHYDR_CYS"/>
    <property type="match status" value="1"/>
</dbReference>
<organism evidence="5 6">
    <name type="scientific">Nonomuraea jiangxiensis</name>
    <dbReference type="NCBI Taxonomy" id="633440"/>
    <lineage>
        <taxon>Bacteria</taxon>
        <taxon>Bacillati</taxon>
        <taxon>Actinomycetota</taxon>
        <taxon>Actinomycetes</taxon>
        <taxon>Streptosporangiales</taxon>
        <taxon>Streptosporangiaceae</taxon>
        <taxon>Nonomuraea</taxon>
    </lineage>
</organism>
<dbReference type="PANTHER" id="PTHR43217:SF1">
    <property type="entry name" value="SUCCINATE SEMIALDEHYDE DEHYDROGENASE [NAD(P)+] SAD"/>
    <property type="match status" value="1"/>
</dbReference>
<dbReference type="CDD" id="cd07100">
    <property type="entry name" value="ALDH_SSADH1_GabD1"/>
    <property type="match status" value="1"/>
</dbReference>
<dbReference type="InterPro" id="IPR015590">
    <property type="entry name" value="Aldehyde_DH_dom"/>
</dbReference>
<dbReference type="InterPro" id="IPR044148">
    <property type="entry name" value="ALDH_GabD1-like"/>
</dbReference>
<evidence type="ECO:0000256" key="2">
    <source>
        <dbReference type="ARBA" id="ARBA00022857"/>
    </source>
</evidence>
<dbReference type="AlphaFoldDB" id="A0A1G9JLD7"/>
<dbReference type="NCBIfam" id="NF006915">
    <property type="entry name" value="PRK09406.1"/>
    <property type="match status" value="1"/>
</dbReference>
<sequence length="458" mass="49486">MAIATINPATGETVRTFDELSEADVQRKIGIAYERWLTYRATGFEERAELMHATADLFEKEADFAAQLMTTEMGKTLAAARGEALKCAHGLRYYADHAAEFLADEPLADPSAVGAKRALGRYQPLGPVLAVMPWNFPMWQVMRFAAPALMAGNVGLLKHASNVPQCALYLEDVFRRGGFPEGCFQTLLISARRVEPVLRDPRVVAATLTGSEPAGRSVAAICGDEIKHTVLELGGSDPFVVMPSADLERAVATAVEARVQNNGQSCIAAKRFIVHSDVYDAFTEAFVSRMRGLKVGDPFEEATDVGPLATEQGRAGVEEVVDEAVSAGATVLCGGRRPDGPGWFYPPTVITGITRDMRIFSEEVFGPVASLYRVADVEQALEIANATGFGLGSNAWTDDPAEQERFIDGLDAGQVFINGKTVSYPELPFGGIKRSGYGRELSAHGIREFCNLKTVWVG</sequence>
<dbReference type="InterPro" id="IPR016160">
    <property type="entry name" value="Ald_DH_CS_CYS"/>
</dbReference>
<feature type="domain" description="Aldehyde dehydrogenase" evidence="4">
    <location>
        <begin position="3"/>
        <end position="455"/>
    </location>
</feature>
<dbReference type="EMBL" id="FNDJ01000025">
    <property type="protein sequence ID" value="SDL38241.1"/>
    <property type="molecule type" value="Genomic_DNA"/>
</dbReference>
<keyword evidence="2" id="KW-0521">NADP</keyword>
<keyword evidence="6" id="KW-1185">Reference proteome</keyword>
<dbReference type="Gene3D" id="3.40.605.10">
    <property type="entry name" value="Aldehyde Dehydrogenase, Chain A, domain 1"/>
    <property type="match status" value="1"/>
</dbReference>
<dbReference type="SUPFAM" id="SSF53720">
    <property type="entry name" value="ALDH-like"/>
    <property type="match status" value="1"/>
</dbReference>
<evidence type="ECO:0000313" key="6">
    <source>
        <dbReference type="Proteomes" id="UP000199202"/>
    </source>
</evidence>
<evidence type="ECO:0000256" key="3">
    <source>
        <dbReference type="ARBA" id="ARBA00023002"/>
    </source>
</evidence>
<dbReference type="InterPro" id="IPR047110">
    <property type="entry name" value="GABD/Sad-like"/>
</dbReference>
<dbReference type="Gene3D" id="3.40.309.10">
    <property type="entry name" value="Aldehyde Dehydrogenase, Chain A, domain 2"/>
    <property type="match status" value="1"/>
</dbReference>
<dbReference type="STRING" id="633440.SAMN05421869_12581"/>
<dbReference type="InterPro" id="IPR016162">
    <property type="entry name" value="Ald_DH_N"/>
</dbReference>
<dbReference type="InterPro" id="IPR016163">
    <property type="entry name" value="Ald_DH_C"/>
</dbReference>